<evidence type="ECO:0000313" key="10">
    <source>
        <dbReference type="Proteomes" id="UP001243717"/>
    </source>
</evidence>
<evidence type="ECO:0000256" key="6">
    <source>
        <dbReference type="ARBA" id="ARBA00023136"/>
    </source>
</evidence>
<evidence type="ECO:0000256" key="5">
    <source>
        <dbReference type="ARBA" id="ARBA00022989"/>
    </source>
</evidence>
<keyword evidence="2 9" id="KW-0328">Glycosyltransferase</keyword>
<accession>A0ABU1AL91</accession>
<evidence type="ECO:0000256" key="1">
    <source>
        <dbReference type="ARBA" id="ARBA00004141"/>
    </source>
</evidence>
<dbReference type="EC" id="2.4.-.-" evidence="9"/>
<dbReference type="RefSeq" id="WP_308986018.1">
    <property type="nucleotide sequence ID" value="NZ_JARXIC010000026.1"/>
</dbReference>
<reference evidence="9 10" key="1">
    <citation type="submission" date="2023-04" db="EMBL/GenBank/DDBJ databases">
        <title>A novel bacteria isolated from coastal sediment.</title>
        <authorList>
            <person name="Liu X.-J."/>
            <person name="Du Z.-J."/>
        </authorList>
    </citation>
    <scope>NUCLEOTIDE SEQUENCE [LARGE SCALE GENOMIC DNA]</scope>
    <source>
        <strain evidence="9 10">SDUM461004</strain>
    </source>
</reference>
<evidence type="ECO:0000256" key="7">
    <source>
        <dbReference type="SAM" id="Phobius"/>
    </source>
</evidence>
<dbReference type="Gene3D" id="3.90.550.10">
    <property type="entry name" value="Spore Coat Polysaccharide Biosynthesis Protein SpsA, Chain A"/>
    <property type="match status" value="1"/>
</dbReference>
<feature type="domain" description="Glycosyltransferase 2-like" evidence="8">
    <location>
        <begin position="30"/>
        <end position="197"/>
    </location>
</feature>
<evidence type="ECO:0000256" key="2">
    <source>
        <dbReference type="ARBA" id="ARBA00022676"/>
    </source>
</evidence>
<dbReference type="Proteomes" id="UP001243717">
    <property type="component" value="Unassembled WGS sequence"/>
</dbReference>
<dbReference type="InterPro" id="IPR029044">
    <property type="entry name" value="Nucleotide-diphossugar_trans"/>
</dbReference>
<evidence type="ECO:0000256" key="4">
    <source>
        <dbReference type="ARBA" id="ARBA00022692"/>
    </source>
</evidence>
<dbReference type="EMBL" id="JARXIC010000026">
    <property type="protein sequence ID" value="MDQ8195568.1"/>
    <property type="molecule type" value="Genomic_DNA"/>
</dbReference>
<dbReference type="CDD" id="cd04187">
    <property type="entry name" value="DPM1_like_bac"/>
    <property type="match status" value="1"/>
</dbReference>
<feature type="transmembrane region" description="Helical" evidence="7">
    <location>
        <begin position="292"/>
        <end position="317"/>
    </location>
</feature>
<dbReference type="SUPFAM" id="SSF53448">
    <property type="entry name" value="Nucleotide-diphospho-sugar transferases"/>
    <property type="match status" value="1"/>
</dbReference>
<dbReference type="PANTHER" id="PTHR48090">
    <property type="entry name" value="UNDECAPRENYL-PHOSPHATE 4-DEOXY-4-FORMAMIDO-L-ARABINOSE TRANSFERASE-RELATED"/>
    <property type="match status" value="1"/>
</dbReference>
<sequence length="336" mass="37888">MSQEPNYTFAVDTAANQNFEQLNREQPKLSLVIPCYNEEEVLPETIKRLSELMTQLCEKGKIAPDSAVVFVDDGSRDRTWQLIVQQADADALFRGLKLSRNRGHQHALLAGLHTVDGDAIISIDADLQDDIRVIEDMVDAYRQGDDVVYGVRKERTTDSFFKRATAEGYYKLLAMMGVELVFNHGDYRLLSRTALEALKKYDEVNLFIRGVIPTLGFRSSEVEYARDERFAGESKYPIHKMLSLAIQGITSFSAIPLRIIAMLGLTVSGISVVMVIWALFTRLLNPEAVPGWASSVIPIYFIGGIQLLSIGVLGEYVSKIYMETKRRPRFLIDRIK</sequence>
<dbReference type="GO" id="GO:0016757">
    <property type="term" value="F:glycosyltransferase activity"/>
    <property type="evidence" value="ECO:0007669"/>
    <property type="project" value="UniProtKB-KW"/>
</dbReference>
<dbReference type="PANTHER" id="PTHR48090:SF1">
    <property type="entry name" value="PROPHAGE BACTOPRENOL GLUCOSYL TRANSFERASE HOMOLOG"/>
    <property type="match status" value="1"/>
</dbReference>
<comment type="caution">
    <text evidence="9">The sequence shown here is derived from an EMBL/GenBank/DDBJ whole genome shotgun (WGS) entry which is preliminary data.</text>
</comment>
<organism evidence="9 10">
    <name type="scientific">Thalassobacterium sedimentorum</name>
    <dbReference type="NCBI Taxonomy" id="3041258"/>
    <lineage>
        <taxon>Bacteria</taxon>
        <taxon>Pseudomonadati</taxon>
        <taxon>Verrucomicrobiota</taxon>
        <taxon>Opitutia</taxon>
        <taxon>Puniceicoccales</taxon>
        <taxon>Coraliomargaritaceae</taxon>
        <taxon>Thalassobacterium</taxon>
    </lineage>
</organism>
<dbReference type="InterPro" id="IPR001173">
    <property type="entry name" value="Glyco_trans_2-like"/>
</dbReference>
<protein>
    <submittedName>
        <fullName evidence="9">Glycosyltransferase family 2 protein</fullName>
        <ecNumber evidence="9">2.4.-.-</ecNumber>
    </submittedName>
</protein>
<keyword evidence="6 7" id="KW-0472">Membrane</keyword>
<keyword evidence="4 7" id="KW-0812">Transmembrane</keyword>
<keyword evidence="3 9" id="KW-0808">Transferase</keyword>
<feature type="transmembrane region" description="Helical" evidence="7">
    <location>
        <begin position="259"/>
        <end position="280"/>
    </location>
</feature>
<evidence type="ECO:0000259" key="8">
    <source>
        <dbReference type="Pfam" id="PF00535"/>
    </source>
</evidence>
<dbReference type="Pfam" id="PF00535">
    <property type="entry name" value="Glycos_transf_2"/>
    <property type="match status" value="1"/>
</dbReference>
<keyword evidence="5 7" id="KW-1133">Transmembrane helix</keyword>
<dbReference type="InterPro" id="IPR050256">
    <property type="entry name" value="Glycosyltransferase_2"/>
</dbReference>
<evidence type="ECO:0000313" key="9">
    <source>
        <dbReference type="EMBL" id="MDQ8195568.1"/>
    </source>
</evidence>
<gene>
    <name evidence="9" type="ORF">QEH59_14135</name>
</gene>
<comment type="subcellular location">
    <subcellularLocation>
        <location evidence="1">Membrane</location>
        <topology evidence="1">Multi-pass membrane protein</topology>
    </subcellularLocation>
</comment>
<evidence type="ECO:0000256" key="3">
    <source>
        <dbReference type="ARBA" id="ARBA00022679"/>
    </source>
</evidence>
<keyword evidence="10" id="KW-1185">Reference proteome</keyword>
<name>A0ABU1AL91_9BACT</name>
<proteinExistence type="predicted"/>